<gene>
    <name evidence="1" type="ORF">CCMSSC00406_0002590</name>
</gene>
<keyword evidence="2" id="KW-1185">Reference proteome</keyword>
<dbReference type="Proteomes" id="UP000824881">
    <property type="component" value="Unassembled WGS sequence"/>
</dbReference>
<proteinExistence type="predicted"/>
<accession>A0ACB7IS83</accession>
<evidence type="ECO:0000313" key="1">
    <source>
        <dbReference type="EMBL" id="KAG9220810.1"/>
    </source>
</evidence>
<organism evidence="1 2">
    <name type="scientific">Pleurotus cornucopiae</name>
    <name type="common">Cornucopia mushroom</name>
    <dbReference type="NCBI Taxonomy" id="5321"/>
    <lineage>
        <taxon>Eukaryota</taxon>
        <taxon>Fungi</taxon>
        <taxon>Dikarya</taxon>
        <taxon>Basidiomycota</taxon>
        <taxon>Agaricomycotina</taxon>
        <taxon>Agaricomycetes</taxon>
        <taxon>Agaricomycetidae</taxon>
        <taxon>Agaricales</taxon>
        <taxon>Pleurotineae</taxon>
        <taxon>Pleurotaceae</taxon>
        <taxon>Pleurotus</taxon>
    </lineage>
</organism>
<dbReference type="EMBL" id="WQMT02000007">
    <property type="protein sequence ID" value="KAG9220810.1"/>
    <property type="molecule type" value="Genomic_DNA"/>
</dbReference>
<reference evidence="1 2" key="1">
    <citation type="journal article" date="2021" name="Appl. Environ. Microbiol.">
        <title>Genetic linkage and physical mapping for an oyster mushroom Pleurotus cornucopiae and QTL analysis for the trait cap color.</title>
        <authorList>
            <person name="Zhang Y."/>
            <person name="Gao W."/>
            <person name="Sonnenberg A."/>
            <person name="Chen Q."/>
            <person name="Zhang J."/>
            <person name="Huang C."/>
        </authorList>
    </citation>
    <scope>NUCLEOTIDE SEQUENCE [LARGE SCALE GENOMIC DNA]</scope>
    <source>
        <strain evidence="1">CCMSSC00406</strain>
    </source>
</reference>
<name>A0ACB7IS83_PLECO</name>
<evidence type="ECO:0000313" key="2">
    <source>
        <dbReference type="Proteomes" id="UP000824881"/>
    </source>
</evidence>
<comment type="caution">
    <text evidence="1">The sequence shown here is derived from an EMBL/GenBank/DDBJ whole genome shotgun (WGS) entry which is preliminary data.</text>
</comment>
<sequence length="760" mass="81159">MDFQKFWSRQFPTIRLRVFVPDHFLRALVLILLLALRQLNVVAATRILGKAFLEAGRQAVKNAKHAPQNAIGADVAGVSNATSGTITDQLTRQHRMTLDEAHLILNIKRGESMENVLKHYEHLLKANSPPPPLPKPQATGSKVPPAPAHSHYLQSKVVRARERIEAEVKAGESPAPASPGAPGADAPPPSTASRAADATAWLWAGDAERCSQKPRSLTQPLLLSPPTMTAQEPSVSPQNDKLSNNPSSEPPAKVSEANGSSNQAAKVNGIHEDSTASASNASIGRSNQDGAASGVEAENSAASQDASKSSAPMAKVPASEPATEEEKATVSTKENGATPNGSGAARDGPGDLSKRDKPSNGTHPAPVPIAKKSKSPNSQNRPSFFVKLVYKLVPCVGPSKAHESQPESPTQPEQSTSNEKAKAEDPPTQAPAPPKKDVETSEKTLPVSSDTAESSKIAIVIPPPISTTPPPISDSDIIIPPTPTSQLLPEEETGGVTAGAVQAPGSTGGSSIHIHHEHKKRDSTIATNGVGDGDESEATSFDTDEELDDTRQDEMEDDEDILILRGGAGIPIGPDGVPKPLLPPIAPQHVGRKCLVLDLDETLVHSSFKSIQQADYVVPVEIEYHWHNVYVIKRPGVDNFLKKMGEIYEVVVFTASLSKYADPVLDKLDIHQVVSHRLFRESCYNHKGNYVKDLSQLGRPIGDTIILDNSPASYIFHPNNAVPVSSWFNDPHDTELTDLVPFLTDLSTVDDVRGVLDGAR</sequence>
<protein>
    <submittedName>
        <fullName evidence="1">Uncharacterized protein</fullName>
    </submittedName>
</protein>